<dbReference type="HOGENOM" id="CLU_029244_1_0_1"/>
<dbReference type="OMA" id="GWGQFKP"/>
<dbReference type="STRING" id="1287681.M7TDV1"/>
<keyword evidence="7 9" id="KW-0030">Aminoacyl-tRNA synthetase</keyword>
<dbReference type="OrthoDB" id="15808at2759"/>
<dbReference type="GO" id="GO:0004830">
    <property type="term" value="F:tryptophan-tRNA ligase activity"/>
    <property type="evidence" value="ECO:0007669"/>
    <property type="project" value="UniProtKB-EC"/>
</dbReference>
<evidence type="ECO:0000256" key="6">
    <source>
        <dbReference type="ARBA" id="ARBA00022917"/>
    </source>
</evidence>
<dbReference type="InterPro" id="IPR050203">
    <property type="entry name" value="Trp-tRNA_synthetase"/>
</dbReference>
<comment type="similarity">
    <text evidence="1 9">Belongs to the class-I aminoacyl-tRNA synthetase family.</text>
</comment>
<dbReference type="Gene3D" id="1.10.240.10">
    <property type="entry name" value="Tyrosyl-Transfer RNA Synthetase"/>
    <property type="match status" value="1"/>
</dbReference>
<evidence type="ECO:0000256" key="4">
    <source>
        <dbReference type="ARBA" id="ARBA00022741"/>
    </source>
</evidence>
<dbReference type="AlphaFoldDB" id="M7TDV1"/>
<keyword evidence="11" id="KW-1185">Reference proteome</keyword>
<dbReference type="EMBL" id="KB706307">
    <property type="protein sequence ID" value="EMR68076.1"/>
    <property type="molecule type" value="Genomic_DNA"/>
</dbReference>
<keyword evidence="4 9" id="KW-0547">Nucleotide-binding</keyword>
<protein>
    <recommendedName>
        <fullName evidence="2">tryptophan--tRNA ligase</fullName>
        <ecNumber evidence="2">6.1.1.2</ecNumber>
    </recommendedName>
    <alternativeName>
        <fullName evidence="8">Tryptophanyl-tRNA synthetase</fullName>
    </alternativeName>
</protein>
<dbReference type="EC" id="6.1.1.2" evidence="2"/>
<dbReference type="GO" id="GO:0005524">
    <property type="term" value="F:ATP binding"/>
    <property type="evidence" value="ECO:0007669"/>
    <property type="project" value="UniProtKB-KW"/>
</dbReference>
<evidence type="ECO:0000256" key="3">
    <source>
        <dbReference type="ARBA" id="ARBA00022598"/>
    </source>
</evidence>
<dbReference type="InterPro" id="IPR002306">
    <property type="entry name" value="Trp-tRNA-ligase"/>
</dbReference>
<evidence type="ECO:0000256" key="8">
    <source>
        <dbReference type="ARBA" id="ARBA00030268"/>
    </source>
</evidence>
<proteinExistence type="inferred from homology"/>
<accession>M7TDV1</accession>
<evidence type="ECO:0000313" key="11">
    <source>
        <dbReference type="Proteomes" id="UP000012174"/>
    </source>
</evidence>
<dbReference type="GO" id="GO:0070183">
    <property type="term" value="P:mitochondrial tryptophanyl-tRNA aminoacylation"/>
    <property type="evidence" value="ECO:0007669"/>
    <property type="project" value="EnsemblFungi"/>
</dbReference>
<dbReference type="KEGG" id="ela:UCREL1_4911"/>
<dbReference type="InterPro" id="IPR014729">
    <property type="entry name" value="Rossmann-like_a/b/a_fold"/>
</dbReference>
<evidence type="ECO:0000256" key="7">
    <source>
        <dbReference type="ARBA" id="ARBA00023146"/>
    </source>
</evidence>
<evidence type="ECO:0000313" key="10">
    <source>
        <dbReference type="EMBL" id="EMR68076.1"/>
    </source>
</evidence>
<dbReference type="CDD" id="cd00806">
    <property type="entry name" value="TrpRS_core"/>
    <property type="match status" value="1"/>
</dbReference>
<gene>
    <name evidence="10" type="ORF">UCREL1_4911</name>
</gene>
<dbReference type="Proteomes" id="UP000012174">
    <property type="component" value="Unassembled WGS sequence"/>
</dbReference>
<sequence length="333" mass="36880">MRQWKWLQEEAPDDAKLLFSIVDLHAITMPQDALVLMQHKREMLAALMAIGLDPDKSILFYQSSVPEHTELMWILSCTASMGYLGRMTQWKSKLQMNNKAREFDESVAAQLKLGLFSYPVLQAADILVHRATHVPVGDDQRQHLEFSRECATNFNSAYGPHLVSPETITTPSSRVMSLVNPLNKMSKSALNHRSRILITASPDEIRQRVMGAVTDSLNVVTYEPTRRPGVANLLEILSQCTTTISPEDGSVVRATPAELAEELSGLTLGDLKREVVKAVTQELAGIRDRFDDVLNRAGGKYLDGIQAEGAEKARQNAAETMRIVRDAVGLAAT</sequence>
<dbReference type="Pfam" id="PF00579">
    <property type="entry name" value="tRNA-synt_1b"/>
    <property type="match status" value="1"/>
</dbReference>
<dbReference type="PANTHER" id="PTHR43766:SF1">
    <property type="entry name" value="TRYPTOPHAN--TRNA LIGASE, MITOCHONDRIAL"/>
    <property type="match status" value="1"/>
</dbReference>
<keyword evidence="6 9" id="KW-0648">Protein biosynthesis</keyword>
<evidence type="ECO:0000256" key="1">
    <source>
        <dbReference type="ARBA" id="ARBA00005594"/>
    </source>
</evidence>
<dbReference type="Gene3D" id="3.40.50.620">
    <property type="entry name" value="HUPs"/>
    <property type="match status" value="1"/>
</dbReference>
<keyword evidence="5 9" id="KW-0067">ATP-binding</keyword>
<dbReference type="PRINTS" id="PR01039">
    <property type="entry name" value="TRNASYNTHTRP"/>
</dbReference>
<evidence type="ECO:0000256" key="9">
    <source>
        <dbReference type="RuleBase" id="RU363036"/>
    </source>
</evidence>
<dbReference type="PANTHER" id="PTHR43766">
    <property type="entry name" value="TRYPTOPHAN--TRNA LIGASE, MITOCHONDRIAL"/>
    <property type="match status" value="1"/>
</dbReference>
<dbReference type="SUPFAM" id="SSF52374">
    <property type="entry name" value="Nucleotidylyl transferase"/>
    <property type="match status" value="1"/>
</dbReference>
<reference evidence="11" key="1">
    <citation type="journal article" date="2013" name="Genome Announc.">
        <title>Draft genome sequence of the grapevine dieback fungus Eutypa lata UCR-EL1.</title>
        <authorList>
            <person name="Blanco-Ulate B."/>
            <person name="Rolshausen P.E."/>
            <person name="Cantu D."/>
        </authorList>
    </citation>
    <scope>NUCLEOTIDE SEQUENCE [LARGE SCALE GENOMIC DNA]</scope>
    <source>
        <strain evidence="11">UCR-EL1</strain>
    </source>
</reference>
<keyword evidence="3 9" id="KW-0436">Ligase</keyword>
<name>M7TDV1_EUTLA</name>
<dbReference type="eggNOG" id="KOG2713">
    <property type="taxonomic scope" value="Eukaryota"/>
</dbReference>
<evidence type="ECO:0000256" key="5">
    <source>
        <dbReference type="ARBA" id="ARBA00022840"/>
    </source>
</evidence>
<dbReference type="InterPro" id="IPR002305">
    <property type="entry name" value="aa-tRNA-synth_Ic"/>
</dbReference>
<evidence type="ECO:0000256" key="2">
    <source>
        <dbReference type="ARBA" id="ARBA00013161"/>
    </source>
</evidence>
<dbReference type="GO" id="GO:0005759">
    <property type="term" value="C:mitochondrial matrix"/>
    <property type="evidence" value="ECO:0007669"/>
    <property type="project" value="TreeGrafter"/>
</dbReference>
<organism evidence="10 11">
    <name type="scientific">Eutypa lata (strain UCR-EL1)</name>
    <name type="common">Grapevine dieback disease fungus</name>
    <name type="synonym">Eutypa armeniacae</name>
    <dbReference type="NCBI Taxonomy" id="1287681"/>
    <lineage>
        <taxon>Eukaryota</taxon>
        <taxon>Fungi</taxon>
        <taxon>Dikarya</taxon>
        <taxon>Ascomycota</taxon>
        <taxon>Pezizomycotina</taxon>
        <taxon>Sordariomycetes</taxon>
        <taxon>Xylariomycetidae</taxon>
        <taxon>Xylariales</taxon>
        <taxon>Diatrypaceae</taxon>
        <taxon>Eutypa</taxon>
    </lineage>
</organism>
<dbReference type="NCBIfam" id="TIGR00233">
    <property type="entry name" value="trpS"/>
    <property type="match status" value="1"/>
</dbReference>